<gene>
    <name evidence="2" type="ORF">RF55_10485</name>
</gene>
<keyword evidence="1" id="KW-0732">Signal</keyword>
<dbReference type="OrthoDB" id="26203at2759"/>
<keyword evidence="3" id="KW-1185">Reference proteome</keyword>
<feature type="chain" id="PRO_5005291170" evidence="1">
    <location>
        <begin position="20"/>
        <end position="156"/>
    </location>
</feature>
<evidence type="ECO:0000313" key="3">
    <source>
        <dbReference type="Proteomes" id="UP000036403"/>
    </source>
</evidence>
<accession>A0A0J7NB53</accession>
<name>A0A0J7NB53_LASNI</name>
<evidence type="ECO:0000313" key="2">
    <source>
        <dbReference type="EMBL" id="KMQ89835.1"/>
    </source>
</evidence>
<proteinExistence type="predicted"/>
<dbReference type="AlphaFoldDB" id="A0A0J7NB53"/>
<organism evidence="2 3">
    <name type="scientific">Lasius niger</name>
    <name type="common">Black garden ant</name>
    <dbReference type="NCBI Taxonomy" id="67767"/>
    <lineage>
        <taxon>Eukaryota</taxon>
        <taxon>Metazoa</taxon>
        <taxon>Ecdysozoa</taxon>
        <taxon>Arthropoda</taxon>
        <taxon>Hexapoda</taxon>
        <taxon>Insecta</taxon>
        <taxon>Pterygota</taxon>
        <taxon>Neoptera</taxon>
        <taxon>Endopterygota</taxon>
        <taxon>Hymenoptera</taxon>
        <taxon>Apocrita</taxon>
        <taxon>Aculeata</taxon>
        <taxon>Formicoidea</taxon>
        <taxon>Formicidae</taxon>
        <taxon>Formicinae</taxon>
        <taxon>Lasius</taxon>
        <taxon>Lasius</taxon>
    </lineage>
</organism>
<dbReference type="Proteomes" id="UP000036403">
    <property type="component" value="Unassembled WGS sequence"/>
</dbReference>
<dbReference type="PaxDb" id="67767-A0A0J7NB53"/>
<evidence type="ECO:0000256" key="1">
    <source>
        <dbReference type="SAM" id="SignalP"/>
    </source>
</evidence>
<feature type="signal peptide" evidence="1">
    <location>
        <begin position="1"/>
        <end position="19"/>
    </location>
</feature>
<dbReference type="EMBL" id="LBMM01007336">
    <property type="protein sequence ID" value="KMQ89835.1"/>
    <property type="molecule type" value="Genomic_DNA"/>
</dbReference>
<reference evidence="2 3" key="1">
    <citation type="submission" date="2015-04" db="EMBL/GenBank/DDBJ databases">
        <title>Lasius niger genome sequencing.</title>
        <authorList>
            <person name="Konorov E.A."/>
            <person name="Nikitin M.A."/>
            <person name="Kirill M.V."/>
            <person name="Chang P."/>
        </authorList>
    </citation>
    <scope>NUCLEOTIDE SEQUENCE [LARGE SCALE GENOMIC DNA]</scope>
    <source>
        <tissue evidence="2">Whole</tissue>
    </source>
</reference>
<sequence length="156" mass="17249">MARCLGWTLLILTTVWTLGDGYLAVLPSSTPVGAVVFEAGVPQLGGRRKYEASSERTAWFARKLLKVHPHTGRVTLARTLSCDGLQYPRVFTFYVDSTSSRLGRPTIDYYSLPLRILITGCGGENRDLAATRGWMAETLASYAMPSTDRLDQITFL</sequence>
<protein>
    <submittedName>
        <fullName evidence="2">Protocadherin-like wing polarity protein stan protein</fullName>
    </submittedName>
</protein>
<comment type="caution">
    <text evidence="2">The sequence shown here is derived from an EMBL/GenBank/DDBJ whole genome shotgun (WGS) entry which is preliminary data.</text>
</comment>
<dbReference type="STRING" id="67767.A0A0J7NB53"/>